<feature type="transmembrane region" description="Helical" evidence="1">
    <location>
        <begin position="6"/>
        <end position="23"/>
    </location>
</feature>
<dbReference type="Proteomes" id="UP000016480">
    <property type="component" value="Unassembled WGS sequence"/>
</dbReference>
<proteinExistence type="predicted"/>
<organism evidence="2 3">
    <name type="scientific">Pseudoalteromonas rubra</name>
    <dbReference type="NCBI Taxonomy" id="43658"/>
    <lineage>
        <taxon>Bacteria</taxon>
        <taxon>Pseudomonadati</taxon>
        <taxon>Pseudomonadota</taxon>
        <taxon>Gammaproteobacteria</taxon>
        <taxon>Alteromonadales</taxon>
        <taxon>Pseudoalteromonadaceae</taxon>
        <taxon>Pseudoalteromonas</taxon>
    </lineage>
</organism>
<evidence type="ECO:0000313" key="2">
    <source>
        <dbReference type="EMBL" id="KAF7785343.1"/>
    </source>
</evidence>
<gene>
    <name evidence="2" type="ORF">PRUB_a5289</name>
</gene>
<accession>A0A8T0C3Y5</accession>
<protein>
    <submittedName>
        <fullName evidence="2">Uncharacterized protein</fullName>
    </submittedName>
</protein>
<comment type="caution">
    <text evidence="2">The sequence shown here is derived from an EMBL/GenBank/DDBJ whole genome shotgun (WGS) entry which is preliminary data.</text>
</comment>
<dbReference type="AlphaFoldDB" id="A0A8T0C3Y5"/>
<reference evidence="2 3" key="1">
    <citation type="journal article" date="2012" name="J. Bacteriol.">
        <title>Genome sequence of the cycloprodigiosin-producing bacterial strain Pseudoalteromonas rubra ATCC 29570(T).</title>
        <authorList>
            <person name="Xie B.B."/>
            <person name="Shu Y.L."/>
            <person name="Qin Q.L."/>
            <person name="Rong J.C."/>
            <person name="Zhang X.Y."/>
            <person name="Chen X.L."/>
            <person name="Zhou B.C."/>
            <person name="Zhang Y.Z."/>
        </authorList>
    </citation>
    <scope>NUCLEOTIDE SEQUENCE [LARGE SCALE GENOMIC DNA]</scope>
    <source>
        <strain evidence="2 3">DSM 6842</strain>
    </source>
</reference>
<sequence length="39" mass="4281">MFAPLAELYIVFGVSFAIVTHLTHRDYHIMNASDGAGNT</sequence>
<keyword evidence="1" id="KW-1133">Transmembrane helix</keyword>
<keyword evidence="1" id="KW-0812">Transmembrane</keyword>
<keyword evidence="1" id="KW-0472">Membrane</keyword>
<dbReference type="EMBL" id="AHCD03000038">
    <property type="protein sequence ID" value="KAF7785343.1"/>
    <property type="molecule type" value="Genomic_DNA"/>
</dbReference>
<name>A0A8T0C3Y5_9GAMM</name>
<evidence type="ECO:0000313" key="3">
    <source>
        <dbReference type="Proteomes" id="UP000016480"/>
    </source>
</evidence>
<evidence type="ECO:0000256" key="1">
    <source>
        <dbReference type="SAM" id="Phobius"/>
    </source>
</evidence>